<gene>
    <name evidence="3" type="ORF">DFR70_107155</name>
</gene>
<protein>
    <submittedName>
        <fullName evidence="3">Sugar phosphate isomerase/epimerase</fullName>
    </submittedName>
</protein>
<dbReference type="InterPro" id="IPR050312">
    <property type="entry name" value="IolE/XylAMocC-like"/>
</dbReference>
<dbReference type="AlphaFoldDB" id="A0A318K1X6"/>
<dbReference type="EMBL" id="QJKF01000007">
    <property type="protein sequence ID" value="PXX62288.1"/>
    <property type="molecule type" value="Genomic_DNA"/>
</dbReference>
<dbReference type="Proteomes" id="UP000247569">
    <property type="component" value="Unassembled WGS sequence"/>
</dbReference>
<evidence type="ECO:0000313" key="3">
    <source>
        <dbReference type="EMBL" id="PXX62288.1"/>
    </source>
</evidence>
<dbReference type="InterPro" id="IPR036237">
    <property type="entry name" value="Xyl_isomerase-like_sf"/>
</dbReference>
<feature type="region of interest" description="Disordered" evidence="1">
    <location>
        <begin position="1"/>
        <end position="23"/>
    </location>
</feature>
<sequence length="321" mass="35317">MSEPMTVHTACADTAHDSTGQHGPLSEEILALPQNFTYDRTPLSIATMTLNGTLTEKFDAIAAAGFRHVELAQADLAGFEGTAQEAGRLADSYGLKIIVFQPFRDFEGRPRDEFDHHLERARVALRTTRALGAEMLLVCGTVADDAVGDADVLVADLRILADLAADAGLKIGYESLAWGKFSRRYRDAWRIVDGVDRPNFGLVLDTFHTLALGDDPARLADIPAERIFLIQVADAPYLSCDVLQWSRKHRCLPGEGSFDLRGFLTFPMRNGYAGPLSLEIFSDQSGADRPADVALRAYRSLCKLEYDTRRGLIGDRDRLVS</sequence>
<dbReference type="Gene3D" id="3.20.20.150">
    <property type="entry name" value="Divalent-metal-dependent TIM barrel enzymes"/>
    <property type="match status" value="1"/>
</dbReference>
<organism evidence="3 4">
    <name type="scientific">Nocardia tenerifensis</name>
    <dbReference type="NCBI Taxonomy" id="228006"/>
    <lineage>
        <taxon>Bacteria</taxon>
        <taxon>Bacillati</taxon>
        <taxon>Actinomycetota</taxon>
        <taxon>Actinomycetes</taxon>
        <taxon>Mycobacteriales</taxon>
        <taxon>Nocardiaceae</taxon>
        <taxon>Nocardia</taxon>
    </lineage>
</organism>
<evidence type="ECO:0000259" key="2">
    <source>
        <dbReference type="Pfam" id="PF01261"/>
    </source>
</evidence>
<name>A0A318K1X6_9NOCA</name>
<dbReference type="SUPFAM" id="SSF51658">
    <property type="entry name" value="Xylose isomerase-like"/>
    <property type="match status" value="1"/>
</dbReference>
<reference evidence="3 4" key="1">
    <citation type="submission" date="2018-05" db="EMBL/GenBank/DDBJ databases">
        <title>Genomic Encyclopedia of Type Strains, Phase IV (KMG-IV): sequencing the most valuable type-strain genomes for metagenomic binning, comparative biology and taxonomic classification.</title>
        <authorList>
            <person name="Goeker M."/>
        </authorList>
    </citation>
    <scope>NUCLEOTIDE SEQUENCE [LARGE SCALE GENOMIC DNA]</scope>
    <source>
        <strain evidence="3 4">DSM 44704</strain>
    </source>
</reference>
<keyword evidence="3" id="KW-0413">Isomerase</keyword>
<comment type="caution">
    <text evidence="3">The sequence shown here is derived from an EMBL/GenBank/DDBJ whole genome shotgun (WGS) entry which is preliminary data.</text>
</comment>
<dbReference type="GO" id="GO:0016853">
    <property type="term" value="F:isomerase activity"/>
    <property type="evidence" value="ECO:0007669"/>
    <property type="project" value="UniProtKB-KW"/>
</dbReference>
<evidence type="ECO:0000256" key="1">
    <source>
        <dbReference type="SAM" id="MobiDB-lite"/>
    </source>
</evidence>
<dbReference type="OrthoDB" id="9780241at2"/>
<feature type="domain" description="Xylose isomerase-like TIM barrel" evidence="2">
    <location>
        <begin position="58"/>
        <end position="294"/>
    </location>
</feature>
<evidence type="ECO:0000313" key="4">
    <source>
        <dbReference type="Proteomes" id="UP000247569"/>
    </source>
</evidence>
<dbReference type="Pfam" id="PF01261">
    <property type="entry name" value="AP_endonuc_2"/>
    <property type="match status" value="1"/>
</dbReference>
<dbReference type="PANTHER" id="PTHR12110">
    <property type="entry name" value="HYDROXYPYRUVATE ISOMERASE"/>
    <property type="match status" value="1"/>
</dbReference>
<accession>A0A318K1X6</accession>
<dbReference type="PANTHER" id="PTHR12110:SF21">
    <property type="entry name" value="XYLOSE ISOMERASE-LIKE TIM BARREL DOMAIN-CONTAINING PROTEIN"/>
    <property type="match status" value="1"/>
</dbReference>
<dbReference type="InterPro" id="IPR013022">
    <property type="entry name" value="Xyl_isomerase-like_TIM-brl"/>
</dbReference>
<keyword evidence="4" id="KW-1185">Reference proteome</keyword>
<proteinExistence type="predicted"/>